<dbReference type="InterPro" id="IPR003996">
    <property type="entry name" value="RTX_toxin-activating_protC_bac"/>
</dbReference>
<dbReference type="Pfam" id="PF02794">
    <property type="entry name" value="HlyC"/>
    <property type="match status" value="1"/>
</dbReference>
<accession>A0A222JQU4</accession>
<proteinExistence type="inferred from homology"/>
<evidence type="ECO:0000313" key="3">
    <source>
        <dbReference type="EMBL" id="MQW37351.1"/>
    </source>
</evidence>
<dbReference type="EC" id="2.3.1.-" evidence="2"/>
<organism evidence="3 4">
    <name type="scientific">Rhizobium meliloti</name>
    <name type="common">Ensifer meliloti</name>
    <name type="synonym">Sinorhizobium meliloti</name>
    <dbReference type="NCBI Taxonomy" id="382"/>
    <lineage>
        <taxon>Bacteria</taxon>
        <taxon>Pseudomonadati</taxon>
        <taxon>Pseudomonadota</taxon>
        <taxon>Alphaproteobacteria</taxon>
        <taxon>Hyphomicrobiales</taxon>
        <taxon>Rhizobiaceae</taxon>
        <taxon>Sinorhizobium/Ensifer group</taxon>
        <taxon>Sinorhizobium</taxon>
    </lineage>
</organism>
<dbReference type="GO" id="GO:0016746">
    <property type="term" value="F:acyltransferase activity"/>
    <property type="evidence" value="ECO:0007669"/>
    <property type="project" value="UniProtKB-UniRule"/>
</dbReference>
<dbReference type="RefSeq" id="WP_003532674.1">
    <property type="nucleotide sequence ID" value="NZ_BJNJ01000061.1"/>
</dbReference>
<evidence type="ECO:0000256" key="2">
    <source>
        <dbReference type="RuleBase" id="RU368102"/>
    </source>
</evidence>
<dbReference type="GO" id="GO:0031640">
    <property type="term" value="P:killing of cells of another organism"/>
    <property type="evidence" value="ECO:0007669"/>
    <property type="project" value="UniProtKB-KW"/>
</dbReference>
<keyword evidence="2" id="KW-0963">Cytoplasm</keyword>
<protein>
    <recommendedName>
        <fullName evidence="2">RTX toxin-activating lysine-acyltransferase</fullName>
        <ecNumber evidence="2">2.3.1.-</ecNumber>
    </recommendedName>
</protein>
<evidence type="ECO:0000313" key="4">
    <source>
        <dbReference type="Proteomes" id="UP000429484"/>
    </source>
</evidence>
<comment type="function">
    <text evidence="2">Involved in fatty acylation of protoxin at internal lysine residues, thereby converting it to the active toxin.</text>
</comment>
<dbReference type="EMBL" id="WISR01000255">
    <property type="protein sequence ID" value="MQW37351.1"/>
    <property type="molecule type" value="Genomic_DNA"/>
</dbReference>
<dbReference type="Proteomes" id="UP000429484">
    <property type="component" value="Unassembled WGS sequence"/>
</dbReference>
<dbReference type="GO" id="GO:0009404">
    <property type="term" value="P:toxin metabolic process"/>
    <property type="evidence" value="ECO:0007669"/>
    <property type="project" value="UniProtKB-UniRule"/>
</dbReference>
<comment type="caution">
    <text evidence="3">The sequence shown here is derived from an EMBL/GenBank/DDBJ whole genome shotgun (WGS) entry which is preliminary data.</text>
</comment>
<comment type="subcellular location">
    <subcellularLocation>
        <location evidence="2">Cytoplasm</location>
    </subcellularLocation>
</comment>
<sequence length="165" mass="18993">MTEKTKEVRLDFFEALGMVTALMMDCDYKHWFVADISRNIIPALQAGQCKVYFDEEGRPNAFVTWALVDNDDHEALLREGCNPPPGKWASGNHLWFIDIVAPVGNILPRIKRDLHQNYFADHNKAYAIRRKADGAIRRVQVWKNPLVTRPTRSFRIGADIETHDD</sequence>
<gene>
    <name evidence="3" type="ORF">GHK53_32495</name>
</gene>
<dbReference type="AlphaFoldDB" id="A0A222JQU4"/>
<evidence type="ECO:0000256" key="1">
    <source>
        <dbReference type="ARBA" id="ARBA00005686"/>
    </source>
</evidence>
<comment type="similarity">
    <text evidence="1 2">Belongs to the RTX toxin acyltransferase family.</text>
</comment>
<keyword evidence="2" id="KW-0808">Transferase</keyword>
<keyword evidence="2" id="KW-0204">Cytolysis</keyword>
<keyword evidence="2" id="KW-0012">Acyltransferase</keyword>
<name>A0A222JQU4_RHIML</name>
<reference evidence="3 4" key="1">
    <citation type="journal article" date="2013" name="Genome Biol.">
        <title>Comparative genomics of the core and accessory genomes of 48 Sinorhizobium strains comprising five genospecies.</title>
        <authorList>
            <person name="Sugawara M."/>
            <person name="Epstein B."/>
            <person name="Badgley B.D."/>
            <person name="Unno T."/>
            <person name="Xu L."/>
            <person name="Reese J."/>
            <person name="Gyaneshwar P."/>
            <person name="Denny R."/>
            <person name="Mudge J."/>
            <person name="Bharti A.K."/>
            <person name="Farmer A.D."/>
            <person name="May G.D."/>
            <person name="Woodward J.E."/>
            <person name="Medigue C."/>
            <person name="Vallenet D."/>
            <person name="Lajus A."/>
            <person name="Rouy Z."/>
            <person name="Martinez-Vaz B."/>
            <person name="Tiffin P."/>
            <person name="Young N.D."/>
            <person name="Sadowsky M.J."/>
        </authorList>
    </citation>
    <scope>NUCLEOTIDE SEQUENCE [LARGE SCALE GENOMIC DNA]</scope>
    <source>
        <strain evidence="3 4">N6B1</strain>
    </source>
</reference>
<dbReference type="GO" id="GO:0005737">
    <property type="term" value="C:cytoplasm"/>
    <property type="evidence" value="ECO:0007669"/>
    <property type="project" value="UniProtKB-SubCell"/>
</dbReference>